<gene>
    <name evidence="7" type="ORF">DSM112329_01342</name>
</gene>
<comment type="cofactor">
    <cofactor evidence="1 5">
        <name>pyridoxal 5'-phosphate</name>
        <dbReference type="ChEBI" id="CHEBI:597326"/>
    </cofactor>
</comment>
<evidence type="ECO:0000256" key="5">
    <source>
        <dbReference type="RuleBase" id="RU003693"/>
    </source>
</evidence>
<dbReference type="Pfam" id="PF00155">
    <property type="entry name" value="Aminotran_1_2"/>
    <property type="match status" value="1"/>
</dbReference>
<keyword evidence="4 5" id="KW-0663">Pyridoxal phosphate</keyword>
<accession>A0AAU7AS86</accession>
<dbReference type="AlphaFoldDB" id="A0AAU7AS86"/>
<name>A0AAU7AS86_9ACTN</name>
<dbReference type="InterPro" id="IPR050106">
    <property type="entry name" value="HistidinolP_aminotransfase"/>
</dbReference>
<dbReference type="InterPro" id="IPR001917">
    <property type="entry name" value="Aminotrans_II_pyridoxalP_BS"/>
</dbReference>
<protein>
    <recommendedName>
        <fullName evidence="6">Aminotransferase class I/classII large domain-containing protein</fullName>
    </recommendedName>
</protein>
<feature type="domain" description="Aminotransferase class I/classII large" evidence="6">
    <location>
        <begin position="53"/>
        <end position="356"/>
    </location>
</feature>
<dbReference type="InterPro" id="IPR015421">
    <property type="entry name" value="PyrdxlP-dep_Trfase_major"/>
</dbReference>
<dbReference type="PANTHER" id="PTHR43643:SF3">
    <property type="entry name" value="HISTIDINOL-PHOSPHATE AMINOTRANSFERASE"/>
    <property type="match status" value="1"/>
</dbReference>
<dbReference type="RefSeq" id="WP_354701036.1">
    <property type="nucleotide sequence ID" value="NZ_CP114014.1"/>
</dbReference>
<dbReference type="EMBL" id="CP114014">
    <property type="protein sequence ID" value="XAY04509.1"/>
    <property type="molecule type" value="Genomic_DNA"/>
</dbReference>
<dbReference type="GO" id="GO:0030170">
    <property type="term" value="F:pyridoxal phosphate binding"/>
    <property type="evidence" value="ECO:0007669"/>
    <property type="project" value="InterPro"/>
</dbReference>
<evidence type="ECO:0000259" key="6">
    <source>
        <dbReference type="Pfam" id="PF00155"/>
    </source>
</evidence>
<dbReference type="CDD" id="cd00609">
    <property type="entry name" value="AAT_like"/>
    <property type="match status" value="1"/>
</dbReference>
<evidence type="ECO:0000256" key="4">
    <source>
        <dbReference type="ARBA" id="ARBA00022898"/>
    </source>
</evidence>
<organism evidence="7">
    <name type="scientific">Paraconexibacter sp. AEG42_29</name>
    <dbReference type="NCBI Taxonomy" id="2997339"/>
    <lineage>
        <taxon>Bacteria</taxon>
        <taxon>Bacillati</taxon>
        <taxon>Actinomycetota</taxon>
        <taxon>Thermoleophilia</taxon>
        <taxon>Solirubrobacterales</taxon>
        <taxon>Paraconexibacteraceae</taxon>
        <taxon>Paraconexibacter</taxon>
    </lineage>
</organism>
<dbReference type="InterPro" id="IPR015424">
    <property type="entry name" value="PyrdxlP-dep_Trfase"/>
</dbReference>
<dbReference type="GO" id="GO:0008483">
    <property type="term" value="F:transaminase activity"/>
    <property type="evidence" value="ECO:0007669"/>
    <property type="project" value="UniProtKB-KW"/>
</dbReference>
<dbReference type="InterPro" id="IPR015422">
    <property type="entry name" value="PyrdxlP-dep_Trfase_small"/>
</dbReference>
<keyword evidence="2" id="KW-0032">Aminotransferase</keyword>
<dbReference type="KEGG" id="parq:DSM112329_01342"/>
<evidence type="ECO:0000256" key="2">
    <source>
        <dbReference type="ARBA" id="ARBA00022576"/>
    </source>
</evidence>
<sequence length="371" mass="39440">MGLLDRYRQFEALTEEEVNVGKRTVARERRARELARVEPLDLARTTWPEVPPADVVGAITFAARRGLHRYVERDAATLRDELAARHGVDAARVVVGGGAAHLLGAATQALVEGPTDELITPWPSYGLYPLMARRARAVAVPVAGFDVDSVLAAVTSRTRLVALCNPNDPTGALLPTAELRRLLGALPERVVVLLDEALRDFCTAEAVDDTVALLDAHPRLLLFRTFSKAWGLAGLRVGYAIGAAGAEPLLDGLRPELGLDELAQAGALEALRGYPDMARRHGAQVAAVRGQLGDGLRGLGYSVAPSEANVLWVSARGSLSGGQLAGALQRLGIVVAPGGPLGDEDHVRLTVPHREDLALRVLRAAELARGD</sequence>
<evidence type="ECO:0000256" key="1">
    <source>
        <dbReference type="ARBA" id="ARBA00001933"/>
    </source>
</evidence>
<dbReference type="InterPro" id="IPR004839">
    <property type="entry name" value="Aminotransferase_I/II_large"/>
</dbReference>
<dbReference type="Gene3D" id="3.40.640.10">
    <property type="entry name" value="Type I PLP-dependent aspartate aminotransferase-like (Major domain)"/>
    <property type="match status" value="1"/>
</dbReference>
<dbReference type="PANTHER" id="PTHR43643">
    <property type="entry name" value="HISTIDINOL-PHOSPHATE AMINOTRANSFERASE 2"/>
    <property type="match status" value="1"/>
</dbReference>
<comment type="similarity">
    <text evidence="5">Belongs to the class-II pyridoxal-phosphate-dependent aminotransferase family.</text>
</comment>
<dbReference type="Gene3D" id="3.90.1150.10">
    <property type="entry name" value="Aspartate Aminotransferase, domain 1"/>
    <property type="match status" value="1"/>
</dbReference>
<reference evidence="7" key="1">
    <citation type="submission" date="2022-12" db="EMBL/GenBank/DDBJ databases">
        <title>Paraconexibacter alkalitolerans sp. nov. and Baekduia alba sp. nov., isolated from soil and emended description of the genera Paraconexibacter (Chun et al., 2020) and Baekduia (An et al., 2020).</title>
        <authorList>
            <person name="Vieira S."/>
            <person name="Huber K.J."/>
            <person name="Geppert A."/>
            <person name="Wolf J."/>
            <person name="Neumann-Schaal M."/>
            <person name="Muesken M."/>
            <person name="Overmann J."/>
        </authorList>
    </citation>
    <scope>NUCLEOTIDE SEQUENCE</scope>
    <source>
        <strain evidence="7">AEG42_29</strain>
    </source>
</reference>
<dbReference type="PROSITE" id="PS00599">
    <property type="entry name" value="AA_TRANSFER_CLASS_2"/>
    <property type="match status" value="1"/>
</dbReference>
<evidence type="ECO:0000256" key="3">
    <source>
        <dbReference type="ARBA" id="ARBA00022679"/>
    </source>
</evidence>
<keyword evidence="3" id="KW-0808">Transferase</keyword>
<evidence type="ECO:0000313" key="7">
    <source>
        <dbReference type="EMBL" id="XAY04509.1"/>
    </source>
</evidence>
<proteinExistence type="inferred from homology"/>
<dbReference type="SUPFAM" id="SSF53383">
    <property type="entry name" value="PLP-dependent transferases"/>
    <property type="match status" value="1"/>
</dbReference>